<protein>
    <submittedName>
        <fullName evidence="2">AAA domain-containing protein</fullName>
    </submittedName>
</protein>
<dbReference type="AlphaFoldDB" id="A0A1W2EY11"/>
<name>A0A1W2EY11_9FIRM</name>
<proteinExistence type="predicted"/>
<reference evidence="2 3" key="1">
    <citation type="submission" date="2017-04" db="EMBL/GenBank/DDBJ databases">
        <authorList>
            <person name="Afonso C.L."/>
            <person name="Miller P.J."/>
            <person name="Scott M.A."/>
            <person name="Spackman E."/>
            <person name="Goraichik I."/>
            <person name="Dimitrov K.M."/>
            <person name="Suarez D.L."/>
            <person name="Swayne D.E."/>
        </authorList>
    </citation>
    <scope>NUCLEOTIDE SEQUENCE [LARGE SCALE GENOMIC DNA]</scope>
    <source>
        <strain evidence="2 3">DSM 5090</strain>
    </source>
</reference>
<evidence type="ECO:0000313" key="2">
    <source>
        <dbReference type="EMBL" id="SMD14540.1"/>
    </source>
</evidence>
<dbReference type="Gene3D" id="3.40.50.300">
    <property type="entry name" value="P-loop containing nucleotide triphosphate hydrolases"/>
    <property type="match status" value="1"/>
</dbReference>
<evidence type="ECO:0000259" key="1">
    <source>
        <dbReference type="Pfam" id="PF13175"/>
    </source>
</evidence>
<feature type="domain" description="Endonuclease GajA/Old nuclease/RecF-like AAA" evidence="1">
    <location>
        <begin position="4"/>
        <end position="86"/>
    </location>
</feature>
<sequence length="116" mass="13163">MHKMYLQKLTIRNYRCFDDQGIQIYFKPDINVIIGENNIGKTATIDALRLAFSLGGGRRELYVTPQDFYINTIGEPANVITLDLTFAALSEKEQATFYETVSYKGSGNYRTIAHSL</sequence>
<dbReference type="InterPro" id="IPR027417">
    <property type="entry name" value="P-loop_NTPase"/>
</dbReference>
<organism evidence="2 3">
    <name type="scientific">Sporomusa malonica</name>
    <dbReference type="NCBI Taxonomy" id="112901"/>
    <lineage>
        <taxon>Bacteria</taxon>
        <taxon>Bacillati</taxon>
        <taxon>Bacillota</taxon>
        <taxon>Negativicutes</taxon>
        <taxon>Selenomonadales</taxon>
        <taxon>Sporomusaceae</taxon>
        <taxon>Sporomusa</taxon>
    </lineage>
</organism>
<dbReference type="PANTHER" id="PTHR43581">
    <property type="entry name" value="ATP/GTP PHOSPHATASE"/>
    <property type="match status" value="1"/>
</dbReference>
<dbReference type="SUPFAM" id="SSF52540">
    <property type="entry name" value="P-loop containing nucleoside triphosphate hydrolases"/>
    <property type="match status" value="1"/>
</dbReference>
<dbReference type="Pfam" id="PF13175">
    <property type="entry name" value="AAA_15"/>
    <property type="match status" value="1"/>
</dbReference>
<keyword evidence="3" id="KW-1185">Reference proteome</keyword>
<dbReference type="STRING" id="112901.SAMN04488500_13410"/>
<gene>
    <name evidence="2" type="ORF">SAMN04488500_13410</name>
</gene>
<dbReference type="InterPro" id="IPR051396">
    <property type="entry name" value="Bact_Antivir_Def_Nuclease"/>
</dbReference>
<dbReference type="Proteomes" id="UP000192738">
    <property type="component" value="Unassembled WGS sequence"/>
</dbReference>
<dbReference type="InterPro" id="IPR041685">
    <property type="entry name" value="AAA_GajA/Old/RecF-like"/>
</dbReference>
<dbReference type="EMBL" id="FWXI01000034">
    <property type="protein sequence ID" value="SMD14540.1"/>
    <property type="molecule type" value="Genomic_DNA"/>
</dbReference>
<accession>A0A1W2EY11</accession>
<evidence type="ECO:0000313" key="3">
    <source>
        <dbReference type="Proteomes" id="UP000192738"/>
    </source>
</evidence>
<dbReference type="PANTHER" id="PTHR43581:SF4">
    <property type="entry name" value="ATP_GTP PHOSPHATASE"/>
    <property type="match status" value="1"/>
</dbReference>